<dbReference type="CDD" id="cd07398">
    <property type="entry name" value="MPP_YbbF-LpxH"/>
    <property type="match status" value="1"/>
</dbReference>
<gene>
    <name evidence="10" type="primary">lpxH</name>
    <name evidence="12" type="ORF">ABDB84_12385</name>
</gene>
<accession>A0ABU9YZW5</accession>
<evidence type="ECO:0000256" key="9">
    <source>
        <dbReference type="ARBA" id="ARBA00023211"/>
    </source>
</evidence>
<dbReference type="GO" id="GO:0016787">
    <property type="term" value="F:hydrolase activity"/>
    <property type="evidence" value="ECO:0007669"/>
    <property type="project" value="UniProtKB-KW"/>
</dbReference>
<evidence type="ECO:0000256" key="6">
    <source>
        <dbReference type="ARBA" id="ARBA00022801"/>
    </source>
</evidence>
<evidence type="ECO:0000256" key="7">
    <source>
        <dbReference type="ARBA" id="ARBA00023098"/>
    </source>
</evidence>
<dbReference type="HAMAP" id="MF_00575">
    <property type="entry name" value="LpxH"/>
    <property type="match status" value="1"/>
</dbReference>
<feature type="domain" description="Calcineurin-like phosphoesterase" evidence="11">
    <location>
        <begin position="2"/>
        <end position="199"/>
    </location>
</feature>
<comment type="function">
    <text evidence="10">Hydrolyzes the pyrophosphate bond of UDP-2,3-diacylglucosamine to yield 2,3-diacylglucosamine 1-phosphate (lipid X) and UMP by catalyzing the attack of water at the alpha-P atom. Involved in the biosynthesis of lipid A, a phosphorylated glycolipid that anchors the lipopolysaccharide to the outer membrane of the cell.</text>
</comment>
<feature type="binding site" evidence="10">
    <location>
        <position position="7"/>
    </location>
    <ligand>
        <name>Mn(2+)</name>
        <dbReference type="ChEBI" id="CHEBI:29035"/>
        <label>1</label>
    </ligand>
</feature>
<dbReference type="SUPFAM" id="SSF56300">
    <property type="entry name" value="Metallo-dependent phosphatases"/>
    <property type="match status" value="1"/>
</dbReference>
<dbReference type="InterPro" id="IPR004843">
    <property type="entry name" value="Calcineurin-like_PHP"/>
</dbReference>
<comment type="subcellular location">
    <subcellularLocation>
        <location evidence="10">Cell inner membrane</location>
        <topology evidence="10">Peripheral membrane protein</topology>
        <orientation evidence="10">Cytoplasmic side</orientation>
    </subcellularLocation>
</comment>
<evidence type="ECO:0000313" key="12">
    <source>
        <dbReference type="EMBL" id="MEN3069280.1"/>
    </source>
</evidence>
<comment type="catalytic activity">
    <reaction evidence="10">
        <text>UDP-2-N,3-O-bis[(3R)-3-hydroxytetradecanoyl]-alpha-D-glucosamine + H2O = 2-N,3-O-bis[(3R)-3-hydroxytetradecanoyl]-alpha-D-glucosaminyl 1-phosphate + UMP + 2 H(+)</text>
        <dbReference type="Rhea" id="RHEA:25213"/>
        <dbReference type="ChEBI" id="CHEBI:15377"/>
        <dbReference type="ChEBI" id="CHEBI:15378"/>
        <dbReference type="ChEBI" id="CHEBI:57865"/>
        <dbReference type="ChEBI" id="CHEBI:57957"/>
        <dbReference type="ChEBI" id="CHEBI:78847"/>
        <dbReference type="EC" id="3.6.1.54"/>
    </reaction>
</comment>
<dbReference type="PANTHER" id="PTHR34990:SF1">
    <property type="entry name" value="UDP-2,3-DIACYLGLUCOSAMINE HYDROLASE"/>
    <property type="match status" value="1"/>
</dbReference>
<evidence type="ECO:0000256" key="10">
    <source>
        <dbReference type="HAMAP-Rule" id="MF_00575"/>
    </source>
</evidence>
<evidence type="ECO:0000256" key="8">
    <source>
        <dbReference type="ARBA" id="ARBA00023136"/>
    </source>
</evidence>
<dbReference type="NCBIfam" id="NF003743">
    <property type="entry name" value="PRK05340.1"/>
    <property type="match status" value="1"/>
</dbReference>
<dbReference type="RefSeq" id="WP_345920050.1">
    <property type="nucleotide sequence ID" value="NZ_JBDIVE010000006.1"/>
</dbReference>
<dbReference type="Pfam" id="PF00149">
    <property type="entry name" value="Metallophos"/>
    <property type="match status" value="1"/>
</dbReference>
<feature type="binding site" evidence="10">
    <location>
        <position position="164"/>
    </location>
    <ligand>
        <name>substrate</name>
    </ligand>
</feature>
<evidence type="ECO:0000256" key="1">
    <source>
        <dbReference type="ARBA" id="ARBA00022475"/>
    </source>
</evidence>
<evidence type="ECO:0000259" key="11">
    <source>
        <dbReference type="Pfam" id="PF00149"/>
    </source>
</evidence>
<feature type="binding site" evidence="10">
    <location>
        <position position="167"/>
    </location>
    <ligand>
        <name>substrate</name>
    </ligand>
</feature>
<keyword evidence="4 10" id="KW-0441">Lipid A biosynthesis</keyword>
<dbReference type="InterPro" id="IPR029052">
    <property type="entry name" value="Metallo-depent_PP-like"/>
</dbReference>
<dbReference type="PANTHER" id="PTHR34990">
    <property type="entry name" value="UDP-2,3-DIACYLGLUCOSAMINE HYDROLASE-RELATED"/>
    <property type="match status" value="1"/>
</dbReference>
<feature type="binding site" evidence="10">
    <location>
        <position position="197"/>
    </location>
    <ligand>
        <name>Mn(2+)</name>
        <dbReference type="ChEBI" id="CHEBI:29035"/>
        <label>1</label>
    </ligand>
</feature>
<protein>
    <recommendedName>
        <fullName evidence="10">UDP-2,3-diacylglucosamine hydrolase</fullName>
        <ecNumber evidence="10">3.6.1.54</ecNumber>
    </recommendedName>
    <alternativeName>
        <fullName evidence="10">UDP-2,3-diacylglucosamine diphosphatase</fullName>
    </alternativeName>
</protein>
<keyword evidence="3 10" id="KW-0997">Cell inner membrane</keyword>
<dbReference type="Gene3D" id="3.60.21.10">
    <property type="match status" value="1"/>
</dbReference>
<sequence length="239" mass="26283">MIHFISDLHLHPSRPATTSAFLSFLASRARQADTLWILGDLFEYWAGDDDLPEPFNRQIADALRAASAAGLAIKLIVGNRDFLLASAFARNTGIELIGEPHCITLGTQTAVLLHGDVLCSDDVAYLQFRAMVRNPAWQAQFLAQPLPVRHKIAEDLRAKSEMSKQGKTAEIMDVHPDAVAQAFRDSGASLMIHGHTHRPASHTIDVDGQTRIRHVLPDWQDQACGLRWDGSTLSSFSGV</sequence>
<evidence type="ECO:0000256" key="2">
    <source>
        <dbReference type="ARBA" id="ARBA00022516"/>
    </source>
</evidence>
<keyword evidence="7 10" id="KW-0443">Lipid metabolism</keyword>
<dbReference type="EC" id="3.6.1.54" evidence="10"/>
<dbReference type="Proteomes" id="UP001410394">
    <property type="component" value="Unassembled WGS sequence"/>
</dbReference>
<dbReference type="InterPro" id="IPR043461">
    <property type="entry name" value="LpxH-like"/>
</dbReference>
<comment type="cofactor">
    <cofactor evidence="10">
        <name>Mn(2+)</name>
        <dbReference type="ChEBI" id="CHEBI:29035"/>
    </cofactor>
    <text evidence="10">Binds 2 Mn(2+) ions per subunit in a binuclear metal center.</text>
</comment>
<feature type="binding site" evidence="10">
    <location>
        <position position="195"/>
    </location>
    <ligand>
        <name>substrate</name>
    </ligand>
</feature>
<feature type="binding site" evidence="10">
    <location>
        <position position="40"/>
    </location>
    <ligand>
        <name>Mn(2+)</name>
        <dbReference type="ChEBI" id="CHEBI:29035"/>
        <label>2</label>
    </ligand>
</feature>
<comment type="caution">
    <text evidence="12">The sequence shown here is derived from an EMBL/GenBank/DDBJ whole genome shotgun (WGS) entry which is preliminary data.</text>
</comment>
<dbReference type="InterPro" id="IPR010138">
    <property type="entry name" value="UDP-diacylglucosamine_Hdrlase"/>
</dbReference>
<evidence type="ECO:0000256" key="4">
    <source>
        <dbReference type="ARBA" id="ARBA00022556"/>
    </source>
</evidence>
<feature type="binding site" evidence="10">
    <location>
        <position position="79"/>
    </location>
    <ligand>
        <name>Mn(2+)</name>
        <dbReference type="ChEBI" id="CHEBI:29035"/>
        <label>2</label>
    </ligand>
</feature>
<organism evidence="12 13">
    <name type="scientific">Uliginosibacterium sediminicola</name>
    <dbReference type="NCBI Taxonomy" id="2024550"/>
    <lineage>
        <taxon>Bacteria</taxon>
        <taxon>Pseudomonadati</taxon>
        <taxon>Pseudomonadota</taxon>
        <taxon>Betaproteobacteria</taxon>
        <taxon>Rhodocyclales</taxon>
        <taxon>Zoogloeaceae</taxon>
        <taxon>Uliginosibacterium</taxon>
    </lineage>
</organism>
<comment type="pathway">
    <text evidence="10">Glycolipid biosynthesis; lipid IV(A) biosynthesis; lipid IV(A) from (3R)-3-hydroxytetradecanoyl-[acyl-carrier-protein] and UDP-N-acetyl-alpha-D-glucosamine: step 4/6.</text>
</comment>
<feature type="binding site" evidence="10">
    <location>
        <position position="9"/>
    </location>
    <ligand>
        <name>Mn(2+)</name>
        <dbReference type="ChEBI" id="CHEBI:29035"/>
        <label>1</label>
    </ligand>
</feature>
<feature type="binding site" evidence="10">
    <location>
        <begin position="79"/>
        <end position="80"/>
    </location>
    <ligand>
        <name>substrate</name>
    </ligand>
</feature>
<reference evidence="12 13" key="1">
    <citation type="journal article" date="2018" name="Int. J. Syst. Evol. Microbiol.">
        <title>Uliginosibacterium sediminicola sp. nov., isolated from freshwater sediment.</title>
        <authorList>
            <person name="Hwang W.M."/>
            <person name="Kim S.M."/>
            <person name="Kang K."/>
            <person name="Ahn T.Y."/>
        </authorList>
    </citation>
    <scope>NUCLEOTIDE SEQUENCE [LARGE SCALE GENOMIC DNA]</scope>
    <source>
        <strain evidence="12 13">M1-21</strain>
    </source>
</reference>
<keyword evidence="8 10" id="KW-0472">Membrane</keyword>
<evidence type="ECO:0000313" key="13">
    <source>
        <dbReference type="Proteomes" id="UP001410394"/>
    </source>
</evidence>
<feature type="binding site" evidence="10">
    <location>
        <position position="114"/>
    </location>
    <ligand>
        <name>Mn(2+)</name>
        <dbReference type="ChEBI" id="CHEBI:29035"/>
        <label>2</label>
    </ligand>
</feature>
<keyword evidence="5 10" id="KW-0479">Metal-binding</keyword>
<feature type="binding site" evidence="10">
    <location>
        <position position="195"/>
    </location>
    <ligand>
        <name>Mn(2+)</name>
        <dbReference type="ChEBI" id="CHEBI:29035"/>
        <label>2</label>
    </ligand>
</feature>
<feature type="binding site" evidence="10">
    <location>
        <position position="160"/>
    </location>
    <ligand>
        <name>substrate</name>
    </ligand>
</feature>
<keyword evidence="9 10" id="KW-0464">Manganese</keyword>
<evidence type="ECO:0000256" key="5">
    <source>
        <dbReference type="ARBA" id="ARBA00022723"/>
    </source>
</evidence>
<dbReference type="EMBL" id="JBDIVE010000006">
    <property type="protein sequence ID" value="MEN3069280.1"/>
    <property type="molecule type" value="Genomic_DNA"/>
</dbReference>
<keyword evidence="1 10" id="KW-1003">Cell membrane</keyword>
<dbReference type="NCBIfam" id="TIGR01854">
    <property type="entry name" value="lipid_A_lpxH"/>
    <property type="match status" value="1"/>
</dbReference>
<evidence type="ECO:0000256" key="3">
    <source>
        <dbReference type="ARBA" id="ARBA00022519"/>
    </source>
</evidence>
<keyword evidence="13" id="KW-1185">Reference proteome</keyword>
<name>A0ABU9YZW5_9RHOO</name>
<keyword evidence="2 10" id="KW-0444">Lipid biosynthesis</keyword>
<comment type="similarity">
    <text evidence="10">Belongs to the LpxH family.</text>
</comment>
<feature type="binding site" evidence="10">
    <location>
        <position position="40"/>
    </location>
    <ligand>
        <name>Mn(2+)</name>
        <dbReference type="ChEBI" id="CHEBI:29035"/>
        <label>1</label>
    </ligand>
</feature>
<feature type="binding site" evidence="10">
    <location>
        <position position="122"/>
    </location>
    <ligand>
        <name>substrate</name>
    </ligand>
</feature>
<proteinExistence type="inferred from homology"/>
<keyword evidence="6 10" id="KW-0378">Hydrolase</keyword>